<dbReference type="InterPro" id="IPR041881">
    <property type="entry name" value="PqqD_sf"/>
</dbReference>
<comment type="subunit">
    <text evidence="2">Monomer. Interacts with PqqE.</text>
</comment>
<reference evidence="4 5" key="1">
    <citation type="submission" date="2019-03" db="EMBL/GenBank/DDBJ databases">
        <title>Roseomonas sp. a novel Roseomonas species isolated from Sea whip Gorgonian.</title>
        <authorList>
            <person name="Li F."/>
            <person name="Pan X."/>
            <person name="Huang S."/>
            <person name="Li Z."/>
            <person name="Meng B."/>
        </authorList>
    </citation>
    <scope>NUCLEOTIDE SEQUENCE [LARGE SCALE GENOMIC DNA]</scope>
    <source>
        <strain evidence="4 5">M0104</strain>
    </source>
</reference>
<dbReference type="Pfam" id="PF05402">
    <property type="entry name" value="PqqD"/>
    <property type="match status" value="1"/>
</dbReference>
<keyword evidence="3" id="KW-0884">PQQ biosynthesis</keyword>
<evidence type="ECO:0000313" key="4">
    <source>
        <dbReference type="EMBL" id="MXP63616.1"/>
    </source>
</evidence>
<protein>
    <submittedName>
        <fullName evidence="4">Pyrroloquinoline quinone biosynthesis peptide chaperone PqqD</fullName>
    </submittedName>
</protein>
<comment type="pathway">
    <text evidence="1">Cofactor biosynthesis; pyrroloquinoline quinone biosynthesis.</text>
</comment>
<proteinExistence type="predicted"/>
<dbReference type="RefSeq" id="WP_160936751.1">
    <property type="nucleotide sequence ID" value="NZ_SNVJ01000007.1"/>
</dbReference>
<evidence type="ECO:0000313" key="5">
    <source>
        <dbReference type="Proteomes" id="UP000460715"/>
    </source>
</evidence>
<gene>
    <name evidence="4" type="primary">pqqD</name>
    <name evidence="4" type="ORF">E0493_09680</name>
</gene>
<dbReference type="NCBIfam" id="TIGR03859">
    <property type="entry name" value="PQQ_PqqD"/>
    <property type="match status" value="1"/>
</dbReference>
<dbReference type="InterPro" id="IPR022479">
    <property type="entry name" value="PqqD_bac"/>
</dbReference>
<dbReference type="UniPathway" id="UPA00539"/>
<keyword evidence="5" id="KW-1185">Reference proteome</keyword>
<dbReference type="EMBL" id="SNVJ01000007">
    <property type="protein sequence ID" value="MXP63616.1"/>
    <property type="molecule type" value="Genomic_DNA"/>
</dbReference>
<name>A0A845BBW4_9PROT</name>
<comment type="caution">
    <text evidence="4">The sequence shown here is derived from an EMBL/GenBank/DDBJ whole genome shotgun (WGS) entry which is preliminary data.</text>
</comment>
<evidence type="ECO:0000256" key="3">
    <source>
        <dbReference type="ARBA" id="ARBA00022905"/>
    </source>
</evidence>
<dbReference type="InterPro" id="IPR008792">
    <property type="entry name" value="PQQD"/>
</dbReference>
<evidence type="ECO:0000256" key="1">
    <source>
        <dbReference type="ARBA" id="ARBA00004886"/>
    </source>
</evidence>
<organism evidence="4 5">
    <name type="scientific">Teichococcus coralli</name>
    <dbReference type="NCBI Taxonomy" id="2545983"/>
    <lineage>
        <taxon>Bacteria</taxon>
        <taxon>Pseudomonadati</taxon>
        <taxon>Pseudomonadota</taxon>
        <taxon>Alphaproteobacteria</taxon>
        <taxon>Acetobacterales</taxon>
        <taxon>Roseomonadaceae</taxon>
        <taxon>Roseomonas</taxon>
    </lineage>
</organism>
<dbReference type="AlphaFoldDB" id="A0A845BBW4"/>
<accession>A0A845BBW4</accession>
<dbReference type="GO" id="GO:0048038">
    <property type="term" value="F:quinone binding"/>
    <property type="evidence" value="ECO:0007669"/>
    <property type="project" value="InterPro"/>
</dbReference>
<dbReference type="OrthoDB" id="7995890at2"/>
<evidence type="ECO:0000256" key="2">
    <source>
        <dbReference type="ARBA" id="ARBA00011741"/>
    </source>
</evidence>
<sequence>MSAAPSLAPQVRLRHDAARGQWVLLAPERVVVLDEVAHAILSRLDGRTTIDGIAAALAREYEAPPAEIAADVREALEDLHRKGLVRL</sequence>
<dbReference type="Gene3D" id="1.10.10.1150">
    <property type="entry name" value="Coenzyme PQQ synthesis protein D (PqqD)"/>
    <property type="match status" value="1"/>
</dbReference>
<dbReference type="Proteomes" id="UP000460715">
    <property type="component" value="Unassembled WGS sequence"/>
</dbReference>
<dbReference type="GO" id="GO:0018189">
    <property type="term" value="P:pyrroloquinoline quinone biosynthetic process"/>
    <property type="evidence" value="ECO:0007669"/>
    <property type="project" value="UniProtKB-UniPathway"/>
</dbReference>